<gene>
    <name evidence="1" type="ORF">PAXRUDRAFT_833049</name>
</gene>
<accession>A0A0D0CEK6</accession>
<evidence type="ECO:0000313" key="1">
    <source>
        <dbReference type="EMBL" id="KIK81162.1"/>
    </source>
</evidence>
<sequence>MADPSNELMPTTKSRSLTTWSKCGLQNTTSELNYGTRDSEWKPCLLKKLKGSVWHRKEKPNALLMTKQRESE</sequence>
<dbReference type="EMBL" id="KN825853">
    <property type="protein sequence ID" value="KIK81162.1"/>
    <property type="molecule type" value="Genomic_DNA"/>
</dbReference>
<proteinExistence type="predicted"/>
<reference evidence="2" key="2">
    <citation type="submission" date="2015-01" db="EMBL/GenBank/DDBJ databases">
        <title>Evolutionary Origins and Diversification of the Mycorrhizal Mutualists.</title>
        <authorList>
            <consortium name="DOE Joint Genome Institute"/>
            <consortium name="Mycorrhizal Genomics Consortium"/>
            <person name="Kohler A."/>
            <person name="Kuo A."/>
            <person name="Nagy L.G."/>
            <person name="Floudas D."/>
            <person name="Copeland A."/>
            <person name="Barry K.W."/>
            <person name="Cichocki N."/>
            <person name="Veneault-Fourrey C."/>
            <person name="LaButti K."/>
            <person name="Lindquist E.A."/>
            <person name="Lipzen A."/>
            <person name="Lundell T."/>
            <person name="Morin E."/>
            <person name="Murat C."/>
            <person name="Riley R."/>
            <person name="Ohm R."/>
            <person name="Sun H."/>
            <person name="Tunlid A."/>
            <person name="Henrissat B."/>
            <person name="Grigoriev I.V."/>
            <person name="Hibbett D.S."/>
            <person name="Martin F."/>
        </authorList>
    </citation>
    <scope>NUCLEOTIDE SEQUENCE [LARGE SCALE GENOMIC DNA]</scope>
    <source>
        <strain evidence="2">Ve08.2h10</strain>
    </source>
</reference>
<protein>
    <submittedName>
        <fullName evidence="1">Uncharacterized protein</fullName>
    </submittedName>
</protein>
<dbReference type="HOGENOM" id="CLU_2722898_0_0_1"/>
<dbReference type="Proteomes" id="UP000054538">
    <property type="component" value="Unassembled WGS sequence"/>
</dbReference>
<evidence type="ECO:0000313" key="2">
    <source>
        <dbReference type="Proteomes" id="UP000054538"/>
    </source>
</evidence>
<organism evidence="1 2">
    <name type="scientific">Paxillus rubicundulus Ve08.2h10</name>
    <dbReference type="NCBI Taxonomy" id="930991"/>
    <lineage>
        <taxon>Eukaryota</taxon>
        <taxon>Fungi</taxon>
        <taxon>Dikarya</taxon>
        <taxon>Basidiomycota</taxon>
        <taxon>Agaricomycotina</taxon>
        <taxon>Agaricomycetes</taxon>
        <taxon>Agaricomycetidae</taxon>
        <taxon>Boletales</taxon>
        <taxon>Paxilineae</taxon>
        <taxon>Paxillaceae</taxon>
        <taxon>Paxillus</taxon>
    </lineage>
</organism>
<reference evidence="1 2" key="1">
    <citation type="submission" date="2014-04" db="EMBL/GenBank/DDBJ databases">
        <authorList>
            <consortium name="DOE Joint Genome Institute"/>
            <person name="Kuo A."/>
            <person name="Kohler A."/>
            <person name="Jargeat P."/>
            <person name="Nagy L.G."/>
            <person name="Floudas D."/>
            <person name="Copeland A."/>
            <person name="Barry K.W."/>
            <person name="Cichocki N."/>
            <person name="Veneault-Fourrey C."/>
            <person name="LaButti K."/>
            <person name="Lindquist E.A."/>
            <person name="Lipzen A."/>
            <person name="Lundell T."/>
            <person name="Morin E."/>
            <person name="Murat C."/>
            <person name="Sun H."/>
            <person name="Tunlid A."/>
            <person name="Henrissat B."/>
            <person name="Grigoriev I.V."/>
            <person name="Hibbett D.S."/>
            <person name="Martin F."/>
            <person name="Nordberg H.P."/>
            <person name="Cantor M.N."/>
            <person name="Hua S.X."/>
        </authorList>
    </citation>
    <scope>NUCLEOTIDE SEQUENCE [LARGE SCALE GENOMIC DNA]</scope>
    <source>
        <strain evidence="1 2">Ve08.2h10</strain>
    </source>
</reference>
<keyword evidence="2" id="KW-1185">Reference proteome</keyword>
<name>A0A0D0CEK6_9AGAM</name>
<dbReference type="AlphaFoldDB" id="A0A0D0CEK6"/>
<dbReference type="InParanoid" id="A0A0D0CEK6"/>